<dbReference type="Proteomes" id="UP000494120">
    <property type="component" value="Unassembled WGS sequence"/>
</dbReference>
<evidence type="ECO:0000313" key="1">
    <source>
        <dbReference type="EMBL" id="VWD45760.1"/>
    </source>
</evidence>
<sequence length="79" mass="9272">MHNPASEWNRFHFYIQQPVQIFIARGKCSDIDRIAYFRDRVEQSIPADAGRIRQAAVGLGYAQNQMKLKRQIYIIYLKG</sequence>
<accession>A0ABY6YA02</accession>
<reference evidence="1 2" key="1">
    <citation type="submission" date="2019-09" db="EMBL/GenBank/DDBJ databases">
        <authorList>
            <person name="Depoorter E."/>
        </authorList>
    </citation>
    <scope>NUCLEOTIDE SEQUENCE [LARGE SCALE GENOMIC DNA]</scope>
    <source>
        <strain evidence="1 2">R-17378</strain>
    </source>
</reference>
<keyword evidence="2" id="KW-1185">Reference proteome</keyword>
<organism evidence="1 2">
    <name type="scientific">Burkholderia aenigmatica</name>
    <dbReference type="NCBI Taxonomy" id="2015348"/>
    <lineage>
        <taxon>Bacteria</taxon>
        <taxon>Pseudomonadati</taxon>
        <taxon>Pseudomonadota</taxon>
        <taxon>Betaproteobacteria</taxon>
        <taxon>Burkholderiales</taxon>
        <taxon>Burkholderiaceae</taxon>
        <taxon>Burkholderia</taxon>
        <taxon>Burkholderia cepacia complex</taxon>
    </lineage>
</organism>
<protein>
    <submittedName>
        <fullName evidence="1">Uncharacterized protein</fullName>
    </submittedName>
</protein>
<evidence type="ECO:0000313" key="2">
    <source>
        <dbReference type="Proteomes" id="UP000494120"/>
    </source>
</evidence>
<comment type="caution">
    <text evidence="1">The sequence shown here is derived from an EMBL/GenBank/DDBJ whole genome shotgun (WGS) entry which is preliminary data.</text>
</comment>
<name>A0ABY6YA02_9BURK</name>
<proteinExistence type="predicted"/>
<dbReference type="EMBL" id="CABVQG010000067">
    <property type="protein sequence ID" value="VWD45760.1"/>
    <property type="molecule type" value="Genomic_DNA"/>
</dbReference>
<gene>
    <name evidence="1" type="ORF">BLA17378_08362</name>
</gene>